<dbReference type="Pfam" id="PF02671">
    <property type="entry name" value="PAH"/>
    <property type="match status" value="1"/>
</dbReference>
<dbReference type="STRING" id="46731.A0A3M6TBS0"/>
<comment type="subcellular location">
    <subcellularLocation>
        <location evidence="1 5">Nucleus</location>
    </subcellularLocation>
</comment>
<dbReference type="InterPro" id="IPR003822">
    <property type="entry name" value="PAH"/>
</dbReference>
<dbReference type="GO" id="GO:0005634">
    <property type="term" value="C:nucleus"/>
    <property type="evidence" value="ECO:0007669"/>
    <property type="project" value="UniProtKB-SubCell"/>
</dbReference>
<feature type="compositionally biased region" description="Polar residues" evidence="6">
    <location>
        <begin position="32"/>
        <end position="46"/>
    </location>
</feature>
<evidence type="ECO:0000256" key="2">
    <source>
        <dbReference type="ARBA" id="ARBA00023015"/>
    </source>
</evidence>
<feature type="compositionally biased region" description="Basic and acidic residues" evidence="6">
    <location>
        <begin position="855"/>
        <end position="873"/>
    </location>
</feature>
<organism evidence="8 9">
    <name type="scientific">Pocillopora damicornis</name>
    <name type="common">Cauliflower coral</name>
    <name type="synonym">Millepora damicornis</name>
    <dbReference type="NCBI Taxonomy" id="46731"/>
    <lineage>
        <taxon>Eukaryota</taxon>
        <taxon>Metazoa</taxon>
        <taxon>Cnidaria</taxon>
        <taxon>Anthozoa</taxon>
        <taxon>Hexacorallia</taxon>
        <taxon>Scleractinia</taxon>
        <taxon>Astrocoeniina</taxon>
        <taxon>Pocilloporidae</taxon>
        <taxon>Pocillopora</taxon>
    </lineage>
</organism>
<feature type="compositionally biased region" description="Polar residues" evidence="6">
    <location>
        <begin position="919"/>
        <end position="933"/>
    </location>
</feature>
<dbReference type="Gene3D" id="1.20.1160.11">
    <property type="entry name" value="Paired amphipathic helix"/>
    <property type="match status" value="1"/>
</dbReference>
<dbReference type="EMBL" id="RCHS01003938">
    <property type="protein sequence ID" value="RMX38846.1"/>
    <property type="molecule type" value="Genomic_DNA"/>
</dbReference>
<dbReference type="InterPro" id="IPR009057">
    <property type="entry name" value="Homeodomain-like_sf"/>
</dbReference>
<evidence type="ECO:0000259" key="7">
    <source>
        <dbReference type="PROSITE" id="PS50090"/>
    </source>
</evidence>
<dbReference type="InterPro" id="IPR001005">
    <property type="entry name" value="SANT/Myb"/>
</dbReference>
<dbReference type="CDD" id="cd00167">
    <property type="entry name" value="SANT"/>
    <property type="match status" value="1"/>
</dbReference>
<feature type="region of interest" description="Disordered" evidence="6">
    <location>
        <begin position="100"/>
        <end position="244"/>
    </location>
</feature>
<dbReference type="Pfam" id="PF13921">
    <property type="entry name" value="Myb_DNA-bind_6"/>
    <property type="match status" value="1"/>
</dbReference>
<evidence type="ECO:0000256" key="3">
    <source>
        <dbReference type="ARBA" id="ARBA00023163"/>
    </source>
</evidence>
<feature type="compositionally biased region" description="Acidic residues" evidence="6">
    <location>
        <begin position="175"/>
        <end position="194"/>
    </location>
</feature>
<keyword evidence="9" id="KW-1185">Reference proteome</keyword>
<protein>
    <recommendedName>
        <fullName evidence="7">Myb-like domain-containing protein</fullName>
    </recommendedName>
</protein>
<feature type="compositionally biased region" description="Polar residues" evidence="6">
    <location>
        <begin position="901"/>
        <end position="912"/>
    </location>
</feature>
<feature type="compositionally biased region" description="Polar residues" evidence="6">
    <location>
        <begin position="1252"/>
        <end position="1278"/>
    </location>
</feature>
<feature type="compositionally biased region" description="Polar residues" evidence="6">
    <location>
        <begin position="1219"/>
        <end position="1229"/>
    </location>
</feature>
<feature type="compositionally biased region" description="Polar residues" evidence="6">
    <location>
        <begin position="225"/>
        <end position="234"/>
    </location>
</feature>
<reference evidence="8 9" key="1">
    <citation type="journal article" date="2018" name="Sci. Rep.">
        <title>Comparative analysis of the Pocillopora damicornis genome highlights role of immune system in coral evolution.</title>
        <authorList>
            <person name="Cunning R."/>
            <person name="Bay R.A."/>
            <person name="Gillette P."/>
            <person name="Baker A.C."/>
            <person name="Traylor-Knowles N."/>
        </authorList>
    </citation>
    <scope>NUCLEOTIDE SEQUENCE [LARGE SCALE GENOMIC DNA]</scope>
    <source>
        <strain evidence="8">RSMAS</strain>
        <tissue evidence="8">Whole animal</tissue>
    </source>
</reference>
<dbReference type="OrthoDB" id="6257037at2759"/>
<dbReference type="SUPFAM" id="SSF47762">
    <property type="entry name" value="PAH2 domain"/>
    <property type="match status" value="2"/>
</dbReference>
<dbReference type="SUPFAM" id="SSF46689">
    <property type="entry name" value="Homeodomain-like"/>
    <property type="match status" value="2"/>
</dbReference>
<dbReference type="GO" id="GO:0006355">
    <property type="term" value="P:regulation of DNA-templated transcription"/>
    <property type="evidence" value="ECO:0007669"/>
    <property type="project" value="InterPro"/>
</dbReference>
<feature type="compositionally biased region" description="Basic and acidic residues" evidence="6">
    <location>
        <begin position="1280"/>
        <end position="1293"/>
    </location>
</feature>
<sequence>MPKPENSKKRKRENKKDEDLIRKKGKSKGNDEQTNPRLEVDSNNVANLPYEEQQQIDDIDEQLEENAARNKLTTINVKSILHHVVSDKRVLAMVKSVAGEFEKEENEVTPGSTPGDPDIELDFEPKMTRLKRKQTNQGDPIAVLASQSPMKDLRTQQISRKKEIHFTELELPDSSSDEEYNPDEEEDGSDEDTESCVSFTSDIASPQLPSTPERQKTDDTKDNNKQSGKTVTRSLSKKLSEEPFKVPYPVAATNSAPLDEEIIVLEEGDLIAKRTRSQLPLEDIPLEKIEATFQPPDFTADMYDTIKEDDLDFEDIEWQKWLQGLINSDEVCGEEDHEDSEYNFMAEDQREEKEEYRNDRAVRIPQKEVNELLEELLKDYDEFEDARCLDEEGKDISFLELLNVRSSIEENVKLLNTEQLERLTEQLQQHLQLLTQINLMAREDESLHKEAELTREYVNELKSFQDRASNAQLIRGLGDGVVHNSAFTFSGLEEAVEIVNSAYVTKRRTPSPRKCNVPKKDGKAAAKKAKRSKFLTDDLLPSPSDTNIQMMATFKSVFRFIELLPHHNLLPRTGDTPKQLNGLRVKFSDAEDNLLALGMKQHGKRWELIQEHLLPVKSPKQLQIRCKNLLSARAPENIVKYYRRNKVLWELPVKIKVSSEFSSRRPRGRESMEPEWLINYKKKQKERRESQERREALAIQQSLEGAAYGRPIAPKLTGGTCALALPTVSPTGEQGKVTWVAVPRSVSPWNVMTQMKPLEDVSKGGDSLPEPNVISACTSPDVSICHESVSQTNENHAPSPVVTEEAEAADDVMKTTSPVNEETVEQTQGIAGQGTSVPSVECDLQSASNTTIVKETNESNKENVLKESTDKAISETATNKPATTSKNKTSRDKNGGGVTGSRVTSKSHISGSESGGNSVGTSRKPTPNSQASLAGSYILEPDPKVINRAHAFAESFLAKVKKQLVDDSATYEEFLRTLATSSAEQCSPVELYRRIEVVLAQYPGLVEDFVGFLEPHQAVEAGVFMANSEFVRARTFLRKLEVHFQRSPSQFRKIINAFDSWNKKLVKDPLELRQIIIPMLKGQVHLIEEFYSFFDDLKPPVCSDDDFEEIEFGSGSEPEVDDFEEVVIPCFMEPKKIKGRPAKGDTQQKNSNARKARKPCATAKGTKQQGNVSKQMGNRNKASQAKTSNSGGKDLSKAEVKHDNLTGKIQEDNAAKNVKPSSEMSANTESAEEGSGMDEQRAEVSTLEAPLSVTTSLQSETSNDSFRGEEGSSNNPDSLSLEHDVQGERRTSDSEEQEDDGNSDIEHDGYEEDDDDDFMYGDDIDGDVIKSDVDAEASGCDSDAANVVSGGAVVPAKNLQRSQDGQVVLLWTKEEDRVILQTCQKMGAKPETFERIAKGLEKKSADEVKKRFMDLLNLFKASSGEGNRDSINEDSCSEEEEDDDSETVGESEGEQPRD</sequence>
<dbReference type="InterPro" id="IPR036600">
    <property type="entry name" value="PAH_sf"/>
</dbReference>
<feature type="compositionally biased region" description="Polar residues" evidence="6">
    <location>
        <begin position="196"/>
        <end position="212"/>
    </location>
</feature>
<dbReference type="InterPro" id="IPR052435">
    <property type="entry name" value="YY1-Transcr_Regul"/>
</dbReference>
<keyword evidence="4 5" id="KW-0539">Nucleus</keyword>
<keyword evidence="3" id="KW-0804">Transcription</keyword>
<proteinExistence type="predicted"/>
<evidence type="ECO:0000256" key="1">
    <source>
        <dbReference type="ARBA" id="ARBA00004123"/>
    </source>
</evidence>
<feature type="region of interest" description="Disordered" evidence="6">
    <location>
        <begin position="1137"/>
        <end position="1326"/>
    </location>
</feature>
<dbReference type="PANTHER" id="PTHR16088">
    <property type="entry name" value="YY1 ASSOCIATED PROTEIN-RELATED"/>
    <property type="match status" value="1"/>
</dbReference>
<dbReference type="SMART" id="SM00717">
    <property type="entry name" value="SANT"/>
    <property type="match status" value="2"/>
</dbReference>
<gene>
    <name evidence="8" type="ORF">pdam_00013959</name>
</gene>
<evidence type="ECO:0000313" key="8">
    <source>
        <dbReference type="EMBL" id="RMX38846.1"/>
    </source>
</evidence>
<evidence type="ECO:0000256" key="5">
    <source>
        <dbReference type="PROSITE-ProRule" id="PRU00810"/>
    </source>
</evidence>
<dbReference type="Proteomes" id="UP000275408">
    <property type="component" value="Unassembled WGS sequence"/>
</dbReference>
<name>A0A3M6TBS0_POCDA</name>
<feature type="compositionally biased region" description="Basic and acidic residues" evidence="6">
    <location>
        <begin position="1194"/>
        <end position="1214"/>
    </location>
</feature>
<feature type="domain" description="Myb-like" evidence="7">
    <location>
        <begin position="584"/>
        <end position="630"/>
    </location>
</feature>
<feature type="region of interest" description="Disordered" evidence="6">
    <location>
        <begin position="1422"/>
        <end position="1458"/>
    </location>
</feature>
<comment type="caution">
    <text evidence="8">The sequence shown here is derived from an EMBL/GenBank/DDBJ whole genome shotgun (WGS) entry which is preliminary data.</text>
</comment>
<evidence type="ECO:0000313" key="9">
    <source>
        <dbReference type="Proteomes" id="UP000275408"/>
    </source>
</evidence>
<feature type="region of interest" description="Disordered" evidence="6">
    <location>
        <begin position="1"/>
        <end position="46"/>
    </location>
</feature>
<feature type="region of interest" description="Disordered" evidence="6">
    <location>
        <begin position="851"/>
        <end position="933"/>
    </location>
</feature>
<keyword evidence="2" id="KW-0805">Transcription regulation</keyword>
<dbReference type="PANTHER" id="PTHR16088:SF3">
    <property type="entry name" value="GON-4-LIKE PROTEIN"/>
    <property type="match status" value="1"/>
</dbReference>
<dbReference type="PROSITE" id="PS50090">
    <property type="entry name" value="MYB_LIKE"/>
    <property type="match status" value="2"/>
</dbReference>
<feature type="domain" description="Myb-like" evidence="7">
    <location>
        <begin position="1371"/>
        <end position="1416"/>
    </location>
</feature>
<feature type="compositionally biased region" description="Acidic residues" evidence="6">
    <location>
        <begin position="1294"/>
        <end position="1326"/>
    </location>
</feature>
<feature type="compositionally biased region" description="Polar residues" evidence="6">
    <location>
        <begin position="1165"/>
        <end position="1191"/>
    </location>
</feature>
<feature type="compositionally biased region" description="Acidic residues" evidence="6">
    <location>
        <begin position="1435"/>
        <end position="1458"/>
    </location>
</feature>
<dbReference type="GO" id="GO:0003712">
    <property type="term" value="F:transcription coregulator activity"/>
    <property type="evidence" value="ECO:0007669"/>
    <property type="project" value="TreeGrafter"/>
</dbReference>
<dbReference type="PROSITE" id="PS51477">
    <property type="entry name" value="PAH"/>
    <property type="match status" value="1"/>
</dbReference>
<evidence type="ECO:0000256" key="6">
    <source>
        <dbReference type="SAM" id="MobiDB-lite"/>
    </source>
</evidence>
<dbReference type="OMA" id="HEDSEYN"/>
<accession>A0A3M6TBS0</accession>
<feature type="compositionally biased region" description="Basic and acidic residues" evidence="6">
    <location>
        <begin position="213"/>
        <end position="224"/>
    </location>
</feature>
<dbReference type="Pfam" id="PF21227">
    <property type="entry name" value="Myb_DNA-binding_7"/>
    <property type="match status" value="1"/>
</dbReference>
<feature type="compositionally biased region" description="Polar residues" evidence="6">
    <location>
        <begin position="875"/>
        <end position="887"/>
    </location>
</feature>
<dbReference type="Gene3D" id="1.10.10.60">
    <property type="entry name" value="Homeodomain-like"/>
    <property type="match status" value="2"/>
</dbReference>
<evidence type="ECO:0000256" key="4">
    <source>
        <dbReference type="ARBA" id="ARBA00023242"/>
    </source>
</evidence>